<dbReference type="CDD" id="cd02224">
    <property type="entry name" value="cupin_SPO2919-like"/>
    <property type="match status" value="1"/>
</dbReference>
<comment type="caution">
    <text evidence="3">The sequence shown here is derived from an EMBL/GenBank/DDBJ whole genome shotgun (WGS) entry which is preliminary data.</text>
</comment>
<accession>A0ABD5QPE9</accession>
<reference evidence="3 4" key="1">
    <citation type="journal article" date="2019" name="Int. J. Syst. Evol. Microbiol.">
        <title>The Global Catalogue of Microorganisms (GCM) 10K type strain sequencing project: providing services to taxonomists for standard genome sequencing and annotation.</title>
        <authorList>
            <consortium name="The Broad Institute Genomics Platform"/>
            <consortium name="The Broad Institute Genome Sequencing Center for Infectious Disease"/>
            <person name="Wu L."/>
            <person name="Ma J."/>
        </authorList>
    </citation>
    <scope>NUCLEOTIDE SEQUENCE [LARGE SCALE GENOMIC DNA]</scope>
    <source>
        <strain evidence="3 4">CGMCC 1.16026</strain>
    </source>
</reference>
<dbReference type="Gene3D" id="2.60.120.10">
    <property type="entry name" value="Jelly Rolls"/>
    <property type="match status" value="1"/>
</dbReference>
<feature type="domain" description="Cupin type-2" evidence="2">
    <location>
        <begin position="39"/>
        <end position="123"/>
    </location>
</feature>
<dbReference type="RefSeq" id="WP_122104447.1">
    <property type="nucleotide sequence ID" value="NZ_JBHSKV010000007.1"/>
</dbReference>
<protein>
    <submittedName>
        <fullName evidence="3">Cupin domain-containing protein</fullName>
    </submittedName>
</protein>
<dbReference type="InterPro" id="IPR011051">
    <property type="entry name" value="RmlC_Cupin_sf"/>
</dbReference>
<evidence type="ECO:0000313" key="4">
    <source>
        <dbReference type="Proteomes" id="UP001596145"/>
    </source>
</evidence>
<dbReference type="GO" id="GO:0046872">
    <property type="term" value="F:metal ion binding"/>
    <property type="evidence" value="ECO:0007669"/>
    <property type="project" value="UniProtKB-KW"/>
</dbReference>
<evidence type="ECO:0000259" key="2">
    <source>
        <dbReference type="Pfam" id="PF07883"/>
    </source>
</evidence>
<keyword evidence="4" id="KW-1185">Reference proteome</keyword>
<dbReference type="PANTHER" id="PTHR35848">
    <property type="entry name" value="OXALATE-BINDING PROTEIN"/>
    <property type="match status" value="1"/>
</dbReference>
<evidence type="ECO:0000256" key="1">
    <source>
        <dbReference type="ARBA" id="ARBA00022723"/>
    </source>
</evidence>
<sequence>MGRVNEAELEWTETDRGETRFKRKQLAEAAGGDAIGCSLYELPPGGKSWPFHYHTANEEAIYVLEGTGTIRLATVADEPGADDTGTDEAHELVAGTYVALPADESGSHRVINDSDGSLRYLAISTMVEPDVTVYPDSGTFGVYVGSPPGGREERSLEGYYDAEDTVGYWDGE</sequence>
<organism evidence="3 4">
    <name type="scientific">Halorubrum glutamatedens</name>
    <dbReference type="NCBI Taxonomy" id="2707018"/>
    <lineage>
        <taxon>Archaea</taxon>
        <taxon>Methanobacteriati</taxon>
        <taxon>Methanobacteriota</taxon>
        <taxon>Stenosarchaea group</taxon>
        <taxon>Halobacteria</taxon>
        <taxon>Halobacteriales</taxon>
        <taxon>Haloferacaceae</taxon>
        <taxon>Halorubrum</taxon>
    </lineage>
</organism>
<dbReference type="InterPro" id="IPR014710">
    <property type="entry name" value="RmlC-like_jellyroll"/>
</dbReference>
<dbReference type="Pfam" id="PF07883">
    <property type="entry name" value="Cupin_2"/>
    <property type="match status" value="1"/>
</dbReference>
<evidence type="ECO:0000313" key="3">
    <source>
        <dbReference type="EMBL" id="MFC5134175.1"/>
    </source>
</evidence>
<gene>
    <name evidence="3" type="ORF">ACFPJA_05510</name>
</gene>
<dbReference type="InterPro" id="IPR051610">
    <property type="entry name" value="GPI/OXD"/>
</dbReference>
<dbReference type="AlphaFoldDB" id="A0ABD5QPE9"/>
<keyword evidence="1" id="KW-0479">Metal-binding</keyword>
<dbReference type="EMBL" id="JBHSKV010000007">
    <property type="protein sequence ID" value="MFC5134175.1"/>
    <property type="molecule type" value="Genomic_DNA"/>
</dbReference>
<proteinExistence type="predicted"/>
<dbReference type="SUPFAM" id="SSF51182">
    <property type="entry name" value="RmlC-like cupins"/>
    <property type="match status" value="1"/>
</dbReference>
<name>A0ABD5QPE9_9EURY</name>
<dbReference type="Proteomes" id="UP001596145">
    <property type="component" value="Unassembled WGS sequence"/>
</dbReference>
<dbReference type="InterPro" id="IPR013096">
    <property type="entry name" value="Cupin_2"/>
</dbReference>